<dbReference type="InterPro" id="IPR022813">
    <property type="entry name" value="SecD/SecF_arch_bac"/>
</dbReference>
<comment type="caution">
    <text evidence="11">The sequence shown here is derived from an EMBL/GenBank/DDBJ whole genome shotgun (WGS) entry which is preliminary data.</text>
</comment>
<evidence type="ECO:0000256" key="4">
    <source>
        <dbReference type="ARBA" id="ARBA00022692"/>
    </source>
</evidence>
<keyword evidence="12" id="KW-1185">Reference proteome</keyword>
<keyword evidence="8 9" id="KW-0472">Membrane</keyword>
<dbReference type="InterPro" id="IPR005665">
    <property type="entry name" value="SecF_bac"/>
</dbReference>
<dbReference type="InterPro" id="IPR022645">
    <property type="entry name" value="SecD/SecF_bac"/>
</dbReference>
<comment type="subcellular location">
    <subcellularLocation>
        <location evidence="1 9">Cell membrane</location>
        <topology evidence="1 9">Multi-pass membrane protein</topology>
    </subcellularLocation>
</comment>
<evidence type="ECO:0000313" key="11">
    <source>
        <dbReference type="EMBL" id="MBP1465881.1"/>
    </source>
</evidence>
<keyword evidence="5 9" id="KW-0653">Protein transport</keyword>
<keyword evidence="4 9" id="KW-0812">Transmembrane</keyword>
<dbReference type="RefSeq" id="WP_135477978.1">
    <property type="nucleotide sequence ID" value="NZ_SIJK02000013.1"/>
</dbReference>
<dbReference type="SUPFAM" id="SSF82866">
    <property type="entry name" value="Multidrug efflux transporter AcrB transmembrane domain"/>
    <property type="match status" value="1"/>
</dbReference>
<feature type="transmembrane region" description="Helical" evidence="9">
    <location>
        <begin position="287"/>
        <end position="313"/>
    </location>
</feature>
<organism evidence="11 12">
    <name type="scientific">Candidatus Chloroploca mongolica</name>
    <dbReference type="NCBI Taxonomy" id="2528176"/>
    <lineage>
        <taxon>Bacteria</taxon>
        <taxon>Bacillati</taxon>
        <taxon>Chloroflexota</taxon>
        <taxon>Chloroflexia</taxon>
        <taxon>Chloroflexales</taxon>
        <taxon>Chloroflexineae</taxon>
        <taxon>Oscillochloridaceae</taxon>
        <taxon>Candidatus Chloroploca</taxon>
    </lineage>
</organism>
<name>A0ABS4D8X7_9CHLR</name>
<comment type="subunit">
    <text evidence="9">Forms a complex with SecD. Part of the essential Sec protein translocation apparatus which comprises SecA, SecYEG and auxiliary proteins SecDF. Other proteins may also be involved.</text>
</comment>
<feature type="transmembrane region" description="Helical" evidence="9">
    <location>
        <begin position="9"/>
        <end position="32"/>
    </location>
</feature>
<evidence type="ECO:0000256" key="9">
    <source>
        <dbReference type="HAMAP-Rule" id="MF_01464"/>
    </source>
</evidence>
<dbReference type="Gene3D" id="1.20.1640.10">
    <property type="entry name" value="Multidrug efflux transporter AcrB transmembrane domain"/>
    <property type="match status" value="1"/>
</dbReference>
<dbReference type="HAMAP" id="MF_01464_B">
    <property type="entry name" value="SecF_B"/>
    <property type="match status" value="1"/>
</dbReference>
<dbReference type="Proteomes" id="UP001193081">
    <property type="component" value="Unassembled WGS sequence"/>
</dbReference>
<comment type="function">
    <text evidence="9">Part of the Sec protein translocase complex. Interacts with the SecYEG preprotein conducting channel. SecDF uses the proton motive force (PMF) to complete protein translocation after the ATP-dependent function of SecA.</text>
</comment>
<evidence type="ECO:0000313" key="12">
    <source>
        <dbReference type="Proteomes" id="UP001193081"/>
    </source>
</evidence>
<dbReference type="NCBIfam" id="TIGR00966">
    <property type="entry name" value="transloc_SecF"/>
    <property type="match status" value="1"/>
</dbReference>
<feature type="domain" description="Protein export membrane protein SecD/SecF C-terminal" evidence="10">
    <location>
        <begin position="121"/>
        <end position="314"/>
    </location>
</feature>
<protein>
    <recommendedName>
        <fullName evidence="9">Protein-export membrane protein SecF</fullName>
    </recommendedName>
</protein>
<accession>A0ABS4D8X7</accession>
<keyword evidence="3 9" id="KW-1003">Cell membrane</keyword>
<evidence type="ECO:0000256" key="5">
    <source>
        <dbReference type="ARBA" id="ARBA00022927"/>
    </source>
</evidence>
<evidence type="ECO:0000256" key="7">
    <source>
        <dbReference type="ARBA" id="ARBA00023010"/>
    </source>
</evidence>
<evidence type="ECO:0000256" key="6">
    <source>
        <dbReference type="ARBA" id="ARBA00022989"/>
    </source>
</evidence>
<dbReference type="PRINTS" id="PR01755">
    <property type="entry name" value="SECFTRNLCASE"/>
</dbReference>
<dbReference type="PANTHER" id="PTHR30081">
    <property type="entry name" value="PROTEIN-EXPORT MEMBRANE PROTEIN SEC"/>
    <property type="match status" value="1"/>
</dbReference>
<feature type="transmembrane region" description="Helical" evidence="9">
    <location>
        <begin position="180"/>
        <end position="199"/>
    </location>
</feature>
<dbReference type="EMBL" id="SIJK02000013">
    <property type="protein sequence ID" value="MBP1465881.1"/>
    <property type="molecule type" value="Genomic_DNA"/>
</dbReference>
<feature type="transmembrane region" description="Helical" evidence="9">
    <location>
        <begin position="263"/>
        <end position="281"/>
    </location>
</feature>
<evidence type="ECO:0000256" key="1">
    <source>
        <dbReference type="ARBA" id="ARBA00004651"/>
    </source>
</evidence>
<evidence type="ECO:0000256" key="3">
    <source>
        <dbReference type="ARBA" id="ARBA00022475"/>
    </source>
</evidence>
<gene>
    <name evidence="9 11" type="primary">secF</name>
    <name evidence="11" type="ORF">EYB53_009215</name>
</gene>
<proteinExistence type="inferred from homology"/>
<evidence type="ECO:0000256" key="2">
    <source>
        <dbReference type="ARBA" id="ARBA00022448"/>
    </source>
</evidence>
<keyword evidence="2 9" id="KW-0813">Transport</keyword>
<keyword evidence="7 9" id="KW-0811">Translocation</keyword>
<feature type="transmembrane region" description="Helical" evidence="9">
    <location>
        <begin position="211"/>
        <end position="231"/>
    </location>
</feature>
<evidence type="ECO:0000256" key="8">
    <source>
        <dbReference type="ARBA" id="ARBA00023136"/>
    </source>
</evidence>
<dbReference type="PANTHER" id="PTHR30081:SF8">
    <property type="entry name" value="PROTEIN TRANSLOCASE SUBUNIT SECF"/>
    <property type="match status" value="1"/>
</dbReference>
<feature type="transmembrane region" description="Helical" evidence="9">
    <location>
        <begin position="149"/>
        <end position="168"/>
    </location>
</feature>
<reference evidence="11 12" key="1">
    <citation type="submission" date="2021-03" db="EMBL/GenBank/DDBJ databases">
        <authorList>
            <person name="Grouzdev D.S."/>
        </authorList>
    </citation>
    <scope>NUCLEOTIDE SEQUENCE [LARGE SCALE GENOMIC DNA]</scope>
    <source>
        <strain evidence="11 12">M50-1</strain>
    </source>
</reference>
<keyword evidence="6 9" id="KW-1133">Transmembrane helix</keyword>
<dbReference type="Pfam" id="PF02355">
    <property type="entry name" value="SecD_SecF_C"/>
    <property type="match status" value="1"/>
</dbReference>
<sequence>MEQLVKRRYWWFVLSLAMILPGLYFLLLHPLITTGQPRLGLRPSIDFSGGSLWEVRFAERAPGELGSSEVGAAFAAAGFDNAQVQMSQVDLDGNLIVTALVRTRPLNEQSPLQDRQAVEAALNDQIGAAAIERLESVGPTVSQESTRSAVIAVIGASLIILLYLTWAFRQAPHPFRYGMCAIISMVHDVVIIIGVAAIFSTFNPRFEVDALFLTALLTILSFSVHDTIVVFDRVRENLLARQPDQHFSDLVNHSIVQTLPRSINTQMTTLFTLTALLFFGGETIQNFVLILLIGLVVGTYSSIFNAAQILVVWEYREWKNWFGRGRGDHEKPATV</sequence>
<dbReference type="InterPro" id="IPR048634">
    <property type="entry name" value="SecD_SecF_C"/>
</dbReference>
<evidence type="ECO:0000259" key="10">
    <source>
        <dbReference type="Pfam" id="PF02355"/>
    </source>
</evidence>
<comment type="similarity">
    <text evidence="9">Belongs to the SecD/SecF family. SecF subfamily.</text>
</comment>